<dbReference type="Pfam" id="PF01066">
    <property type="entry name" value="CDP-OH_P_transf"/>
    <property type="match status" value="1"/>
</dbReference>
<comment type="similarity">
    <text evidence="8">Belongs to the CDP-alcohol phosphatidyltransferase class-I family.</text>
</comment>
<evidence type="ECO:0000256" key="8">
    <source>
        <dbReference type="RuleBase" id="RU003750"/>
    </source>
</evidence>
<feature type="transmembrane region" description="Helical" evidence="9">
    <location>
        <begin position="149"/>
        <end position="168"/>
    </location>
</feature>
<protein>
    <recommendedName>
        <fullName evidence="12">CDP-diacylglycerol--inositol 3-phosphatidyltransferase</fullName>
    </recommendedName>
</protein>
<dbReference type="Gene3D" id="1.20.120.1760">
    <property type="match status" value="1"/>
</dbReference>
<sequence length="225" mass="25084">MNSRKGQVGFFSKHHNIYLYVPNLIGYARIAFSLYAFAVALVSPRLCVVFYFLGFVCDDLDGRFARLLNQTSSLGVVLDMVTDRLATAGLLTILCMLYPSWYTLFLGLLMLDVGSHWLQMQATLVSGATSHKDKESRSFLVRVYYQRRLFMGVCCICCEVLYLALYLLHWPDRFWSRPLYALPASLQPHLHSLLRGDSVSPAALIAAAACTAQALCKGGAQLPGN</sequence>
<dbReference type="EMBL" id="JALJOQ010000088">
    <property type="protein sequence ID" value="KAK9799740.1"/>
    <property type="molecule type" value="Genomic_DNA"/>
</dbReference>
<evidence type="ECO:0000256" key="3">
    <source>
        <dbReference type="ARBA" id="ARBA00022692"/>
    </source>
</evidence>
<keyword evidence="4 9" id="KW-1133">Transmembrane helix</keyword>
<dbReference type="Proteomes" id="UP001465755">
    <property type="component" value="Unassembled WGS sequence"/>
</dbReference>
<dbReference type="GO" id="GO:0016020">
    <property type="term" value="C:membrane"/>
    <property type="evidence" value="ECO:0007669"/>
    <property type="project" value="UniProtKB-SubCell"/>
</dbReference>
<dbReference type="PANTHER" id="PTHR15362:SF4">
    <property type="entry name" value="CDP-DIACYLGLYCEROL--INOSITOL 3-PHOSPHATIDYLTRANSFERASE"/>
    <property type="match status" value="1"/>
</dbReference>
<dbReference type="InterPro" id="IPR000462">
    <property type="entry name" value="CDP-OH_P_trans"/>
</dbReference>
<keyword evidence="3 9" id="KW-0812">Transmembrane</keyword>
<keyword evidence="2 8" id="KW-0808">Transferase</keyword>
<evidence type="ECO:0000313" key="10">
    <source>
        <dbReference type="EMBL" id="KAK9799740.1"/>
    </source>
</evidence>
<dbReference type="GO" id="GO:0003881">
    <property type="term" value="F:CDP-diacylglycerol-inositol 3-phosphatidyltransferase activity"/>
    <property type="evidence" value="ECO:0007669"/>
    <property type="project" value="TreeGrafter"/>
</dbReference>
<evidence type="ECO:0000256" key="1">
    <source>
        <dbReference type="ARBA" id="ARBA00004141"/>
    </source>
</evidence>
<comment type="subcellular location">
    <subcellularLocation>
        <location evidence="1">Membrane</location>
        <topology evidence="1">Multi-pass membrane protein</topology>
    </subcellularLocation>
</comment>
<evidence type="ECO:0008006" key="12">
    <source>
        <dbReference type="Google" id="ProtNLM"/>
    </source>
</evidence>
<gene>
    <name evidence="10" type="ORF">WJX73_006970</name>
</gene>
<organism evidence="10 11">
    <name type="scientific">Symbiochloris irregularis</name>
    <dbReference type="NCBI Taxonomy" id="706552"/>
    <lineage>
        <taxon>Eukaryota</taxon>
        <taxon>Viridiplantae</taxon>
        <taxon>Chlorophyta</taxon>
        <taxon>core chlorophytes</taxon>
        <taxon>Trebouxiophyceae</taxon>
        <taxon>Trebouxiales</taxon>
        <taxon>Trebouxiaceae</taxon>
        <taxon>Symbiochloris</taxon>
    </lineage>
</organism>
<evidence type="ECO:0000256" key="5">
    <source>
        <dbReference type="ARBA" id="ARBA00023098"/>
    </source>
</evidence>
<evidence type="ECO:0000256" key="9">
    <source>
        <dbReference type="SAM" id="Phobius"/>
    </source>
</evidence>
<feature type="transmembrane region" description="Helical" evidence="9">
    <location>
        <begin position="32"/>
        <end position="53"/>
    </location>
</feature>
<dbReference type="InterPro" id="IPR048254">
    <property type="entry name" value="CDP_ALCOHOL_P_TRANSF_CS"/>
</dbReference>
<evidence type="ECO:0000256" key="4">
    <source>
        <dbReference type="ARBA" id="ARBA00022989"/>
    </source>
</evidence>
<dbReference type="PANTHER" id="PTHR15362">
    <property type="entry name" value="PHOSPHATIDYLINOSITOL SYNTHASE"/>
    <property type="match status" value="1"/>
</dbReference>
<evidence type="ECO:0000256" key="7">
    <source>
        <dbReference type="ARBA" id="ARBA00023264"/>
    </source>
</evidence>
<accession>A0AAW1NYW5</accession>
<dbReference type="InterPro" id="IPR043130">
    <property type="entry name" value="CDP-OH_PTrfase_TM_dom"/>
</dbReference>
<dbReference type="AlphaFoldDB" id="A0AAW1NYW5"/>
<keyword evidence="5" id="KW-0443">Lipid metabolism</keyword>
<dbReference type="GO" id="GO:0006661">
    <property type="term" value="P:phosphatidylinositol biosynthetic process"/>
    <property type="evidence" value="ECO:0007669"/>
    <property type="project" value="TreeGrafter"/>
</dbReference>
<proteinExistence type="inferred from homology"/>
<feature type="transmembrane region" description="Helical" evidence="9">
    <location>
        <begin position="88"/>
        <end position="111"/>
    </location>
</feature>
<dbReference type="PROSITE" id="PS00379">
    <property type="entry name" value="CDP_ALCOHOL_P_TRANSF"/>
    <property type="match status" value="1"/>
</dbReference>
<evidence type="ECO:0000256" key="2">
    <source>
        <dbReference type="ARBA" id="ARBA00022679"/>
    </source>
</evidence>
<reference evidence="10 11" key="1">
    <citation type="journal article" date="2024" name="Nat. Commun.">
        <title>Phylogenomics reveals the evolutionary origins of lichenization in chlorophyte algae.</title>
        <authorList>
            <person name="Puginier C."/>
            <person name="Libourel C."/>
            <person name="Otte J."/>
            <person name="Skaloud P."/>
            <person name="Haon M."/>
            <person name="Grisel S."/>
            <person name="Petersen M."/>
            <person name="Berrin J.G."/>
            <person name="Delaux P.M."/>
            <person name="Dal Grande F."/>
            <person name="Keller J."/>
        </authorList>
    </citation>
    <scope>NUCLEOTIDE SEQUENCE [LARGE SCALE GENOMIC DNA]</scope>
    <source>
        <strain evidence="10 11">SAG 2036</strain>
    </source>
</reference>
<comment type="caution">
    <text evidence="10">The sequence shown here is derived from an EMBL/GenBank/DDBJ whole genome shotgun (WGS) entry which is preliminary data.</text>
</comment>
<keyword evidence="11" id="KW-1185">Reference proteome</keyword>
<evidence type="ECO:0000313" key="11">
    <source>
        <dbReference type="Proteomes" id="UP001465755"/>
    </source>
</evidence>
<evidence type="ECO:0000256" key="6">
    <source>
        <dbReference type="ARBA" id="ARBA00023136"/>
    </source>
</evidence>
<name>A0AAW1NYW5_9CHLO</name>
<dbReference type="GO" id="GO:0005794">
    <property type="term" value="C:Golgi apparatus"/>
    <property type="evidence" value="ECO:0007669"/>
    <property type="project" value="TreeGrafter"/>
</dbReference>
<keyword evidence="7" id="KW-1208">Phospholipid metabolism</keyword>
<keyword evidence="6 9" id="KW-0472">Membrane</keyword>